<name>A0A5N3XPG4_MUNRE</name>
<comment type="caution">
    <text evidence="1">The sequence shown here is derived from an EMBL/GenBank/DDBJ whole genome shotgun (WGS) entry which is preliminary data.</text>
</comment>
<dbReference type="PANTHER" id="PTHR12930:SF0">
    <property type="entry name" value="RING FINGER PROTEIN 113B"/>
    <property type="match status" value="1"/>
</dbReference>
<accession>A0A5N3XPG4</accession>
<dbReference type="SUPFAM" id="SSF57850">
    <property type="entry name" value="RING/U-box"/>
    <property type="match status" value="1"/>
</dbReference>
<keyword evidence="2" id="KW-1185">Reference proteome</keyword>
<proteinExistence type="predicted"/>
<dbReference type="EMBL" id="VCEB01000007">
    <property type="protein sequence ID" value="KAB0375132.1"/>
    <property type="molecule type" value="Genomic_DNA"/>
</dbReference>
<reference evidence="1 2" key="1">
    <citation type="submission" date="2019-06" db="EMBL/GenBank/DDBJ databases">
        <title>Discovery of a novel chromosome fission-fusion reversal in muntjac.</title>
        <authorList>
            <person name="Mudd A.B."/>
            <person name="Bredeson J.V."/>
            <person name="Baum R."/>
            <person name="Hockemeyer D."/>
            <person name="Rokhsar D.S."/>
        </authorList>
    </citation>
    <scope>NUCLEOTIDE SEQUENCE [LARGE SCALE GENOMIC DNA]</scope>
    <source>
        <strain evidence="1">UCam_UCB_Mr</strain>
        <tissue evidence="1">Fibroblast cell line</tissue>
    </source>
</reference>
<feature type="non-terminal residue" evidence="1">
    <location>
        <position position="1"/>
    </location>
</feature>
<organism evidence="1 2">
    <name type="scientific">Muntiacus reevesi</name>
    <name type="common">Reeves' muntjac</name>
    <name type="synonym">Cervus reevesi</name>
    <dbReference type="NCBI Taxonomy" id="9886"/>
    <lineage>
        <taxon>Eukaryota</taxon>
        <taxon>Metazoa</taxon>
        <taxon>Chordata</taxon>
        <taxon>Craniata</taxon>
        <taxon>Vertebrata</taxon>
        <taxon>Euteleostomi</taxon>
        <taxon>Mammalia</taxon>
        <taxon>Eutheria</taxon>
        <taxon>Laurasiatheria</taxon>
        <taxon>Artiodactyla</taxon>
        <taxon>Ruminantia</taxon>
        <taxon>Pecora</taxon>
        <taxon>Cervidae</taxon>
        <taxon>Muntiacinae</taxon>
        <taxon>Muntiacus</taxon>
    </lineage>
</organism>
<dbReference type="AlphaFoldDB" id="A0A5N3XPG4"/>
<dbReference type="PANTHER" id="PTHR12930">
    <property type="entry name" value="ZINC FINGER PROTEIN 183"/>
    <property type="match status" value="1"/>
</dbReference>
<dbReference type="Gene3D" id="3.30.40.10">
    <property type="entry name" value="Zinc/RING finger domain, C3HC4 (zinc finger)"/>
    <property type="match status" value="1"/>
</dbReference>
<gene>
    <name evidence="1" type="ORF">FD755_013624</name>
</gene>
<dbReference type="GO" id="GO:0005684">
    <property type="term" value="C:U2-type spliceosomal complex"/>
    <property type="evidence" value="ECO:0007669"/>
    <property type="project" value="TreeGrafter"/>
</dbReference>
<evidence type="ECO:0000313" key="1">
    <source>
        <dbReference type="EMBL" id="KAB0375132.1"/>
    </source>
</evidence>
<protein>
    <submittedName>
        <fullName evidence="1">Uncharacterized protein</fullName>
    </submittedName>
</protein>
<dbReference type="InterPro" id="IPR013083">
    <property type="entry name" value="Znf_RING/FYVE/PHD"/>
</dbReference>
<dbReference type="InterPro" id="IPR039971">
    <property type="entry name" value="CWC24-like"/>
</dbReference>
<dbReference type="Proteomes" id="UP000326062">
    <property type="component" value="Chromosome 8"/>
</dbReference>
<sequence>SFLFKKSGGEEEENEPKCLGVVCKSTCSAKPTGPEDMGATAVHELDTEKDITHKLSLSAAGRSGRNLVINHYQKYMKPKDTSMGTASSGMVRKGPVRAPQHLHEYKEIGFFGFADRCKFLRDCSDHKHGWQMEHELDERPCGVEEDENYEVGSDQEEIPFKGFLCRQTFQNPVITKCRHYFCERYPLQLFHTTPRCYVSVEGGGASDFPEDPDESPIPIT</sequence>
<dbReference type="GO" id="GO:0034247">
    <property type="term" value="P:snoRNA splicing"/>
    <property type="evidence" value="ECO:0007669"/>
    <property type="project" value="TreeGrafter"/>
</dbReference>
<evidence type="ECO:0000313" key="2">
    <source>
        <dbReference type="Proteomes" id="UP000326062"/>
    </source>
</evidence>